<dbReference type="AlphaFoldDB" id="A0A0F9W7U3"/>
<dbReference type="SUPFAM" id="SSF88723">
    <property type="entry name" value="PIN domain-like"/>
    <property type="match status" value="1"/>
</dbReference>
<sequence length="170" mass="19343">MSWHSSPVQILVSDTSVLIDIQRASLLPRIFDLPYEFIVPDVLFETELFDWMGPELVEMGLGVAELDAHETRRATLLKREQARLSTPDVFAFCLAAERGWTLLTGDGALRKEAHRQKLDLLGVLWIFDQLEDHEICGVDLLCAGLEALKNHPRCHLPTKEVNIRLARYQP</sequence>
<evidence type="ECO:0008006" key="2">
    <source>
        <dbReference type="Google" id="ProtNLM"/>
    </source>
</evidence>
<gene>
    <name evidence="1" type="ORF">LCGC14_0042710</name>
</gene>
<reference evidence="1" key="1">
    <citation type="journal article" date="2015" name="Nature">
        <title>Complex archaea that bridge the gap between prokaryotes and eukaryotes.</title>
        <authorList>
            <person name="Spang A."/>
            <person name="Saw J.H."/>
            <person name="Jorgensen S.L."/>
            <person name="Zaremba-Niedzwiedzka K."/>
            <person name="Martijn J."/>
            <person name="Lind A.E."/>
            <person name="van Eijk R."/>
            <person name="Schleper C."/>
            <person name="Guy L."/>
            <person name="Ettema T.J."/>
        </authorList>
    </citation>
    <scope>NUCLEOTIDE SEQUENCE</scope>
</reference>
<evidence type="ECO:0000313" key="1">
    <source>
        <dbReference type="EMBL" id="KKO08333.1"/>
    </source>
</evidence>
<dbReference type="Pfam" id="PF11848">
    <property type="entry name" value="DUF3368"/>
    <property type="match status" value="1"/>
</dbReference>
<dbReference type="InterPro" id="IPR021799">
    <property type="entry name" value="PIN-like_prokaryotic"/>
</dbReference>
<comment type="caution">
    <text evidence="1">The sequence shown here is derived from an EMBL/GenBank/DDBJ whole genome shotgun (WGS) entry which is preliminary data.</text>
</comment>
<proteinExistence type="predicted"/>
<dbReference type="EMBL" id="LAZR01000009">
    <property type="protein sequence ID" value="KKO08333.1"/>
    <property type="molecule type" value="Genomic_DNA"/>
</dbReference>
<organism evidence="1">
    <name type="scientific">marine sediment metagenome</name>
    <dbReference type="NCBI Taxonomy" id="412755"/>
    <lineage>
        <taxon>unclassified sequences</taxon>
        <taxon>metagenomes</taxon>
        <taxon>ecological metagenomes</taxon>
    </lineage>
</organism>
<protein>
    <recommendedName>
        <fullName evidence="2">PIN domain-containing protein</fullName>
    </recommendedName>
</protein>
<name>A0A0F9W7U3_9ZZZZ</name>
<dbReference type="InterPro" id="IPR029060">
    <property type="entry name" value="PIN-like_dom_sf"/>
</dbReference>
<accession>A0A0F9W7U3</accession>